<comment type="subcellular location">
    <subcellularLocation>
        <location evidence="1">Membrane</location>
        <topology evidence="1">Multi-pass membrane protein</topology>
    </subcellularLocation>
</comment>
<feature type="region of interest" description="Disordered" evidence="6">
    <location>
        <begin position="369"/>
        <end position="414"/>
    </location>
</feature>
<dbReference type="InterPro" id="IPR049326">
    <property type="entry name" value="Rhodopsin_dom_fungi"/>
</dbReference>
<keyword evidence="3 7" id="KW-1133">Transmembrane helix</keyword>
<keyword evidence="2 7" id="KW-0812">Transmembrane</keyword>
<organism evidence="9 10">
    <name type="scientific">Rhypophila decipiens</name>
    <dbReference type="NCBI Taxonomy" id="261697"/>
    <lineage>
        <taxon>Eukaryota</taxon>
        <taxon>Fungi</taxon>
        <taxon>Dikarya</taxon>
        <taxon>Ascomycota</taxon>
        <taxon>Pezizomycotina</taxon>
        <taxon>Sordariomycetes</taxon>
        <taxon>Sordariomycetidae</taxon>
        <taxon>Sordariales</taxon>
        <taxon>Naviculisporaceae</taxon>
        <taxon>Rhypophila</taxon>
    </lineage>
</organism>
<feature type="transmembrane region" description="Helical" evidence="7">
    <location>
        <begin position="186"/>
        <end position="206"/>
    </location>
</feature>
<dbReference type="AlphaFoldDB" id="A0AAN6Y7I9"/>
<gene>
    <name evidence="9" type="ORF">QBC37DRAFT_317662</name>
</gene>
<dbReference type="Proteomes" id="UP001301769">
    <property type="component" value="Unassembled WGS sequence"/>
</dbReference>
<feature type="transmembrane region" description="Helical" evidence="7">
    <location>
        <begin position="56"/>
        <end position="77"/>
    </location>
</feature>
<feature type="transmembrane region" description="Helical" evidence="7">
    <location>
        <begin position="218"/>
        <end position="236"/>
    </location>
</feature>
<comment type="similarity">
    <text evidence="5">Belongs to the SAT4 family.</text>
</comment>
<sequence length="414" mass="44405">MSAPEGGPAPLPSNPDDNAGPLILAATLIVTTAALITYIARVYARIFVVRNAGLDDYFMTLAIGLAISGQGVIWGSIANGAGKHMGDVPPEQLGIGLKLNFVSQAIYLVALCVVKLSVGAMLARVAVLPIYRRIILGLMTFMTLWTITCLCTLVLQCTDIRAMWTPSIPMQCWSEDTLHGLSYSNVAISLFTDLSFALFIPVPMLWHLNVNRRTRLSLFGALGLGTFACAAAFAKIPSLVNYGKTGDWLWDSRDISIWTVVECNTGIVAANLPALRPLFRRLLGASSAGGSSHPHQNSRGPSGYYWRGKSTGGTTLNSKRDKTNKGNDGLDDESSSVRAINESYELGHRNLPPHEVRVYGSNNVEAMSSDDTIGGTPQAEKGQEKGNENRNAGPGGITMTMETSVRFDTASPSP</sequence>
<protein>
    <recommendedName>
        <fullName evidence="8">Rhodopsin domain-containing protein</fullName>
    </recommendedName>
</protein>
<reference evidence="9" key="2">
    <citation type="submission" date="2023-05" db="EMBL/GenBank/DDBJ databases">
        <authorList>
            <consortium name="Lawrence Berkeley National Laboratory"/>
            <person name="Steindorff A."/>
            <person name="Hensen N."/>
            <person name="Bonometti L."/>
            <person name="Westerberg I."/>
            <person name="Brannstrom I.O."/>
            <person name="Guillou S."/>
            <person name="Cros-Aarteil S."/>
            <person name="Calhoun S."/>
            <person name="Haridas S."/>
            <person name="Kuo A."/>
            <person name="Mondo S."/>
            <person name="Pangilinan J."/>
            <person name="Riley R."/>
            <person name="Labutti K."/>
            <person name="Andreopoulos B."/>
            <person name="Lipzen A."/>
            <person name="Chen C."/>
            <person name="Yanf M."/>
            <person name="Daum C."/>
            <person name="Ng V."/>
            <person name="Clum A."/>
            <person name="Ohm R."/>
            <person name="Martin F."/>
            <person name="Silar P."/>
            <person name="Natvig D."/>
            <person name="Lalanne C."/>
            <person name="Gautier V."/>
            <person name="Ament-Velasquez S.L."/>
            <person name="Kruys A."/>
            <person name="Hutchinson M.I."/>
            <person name="Powell A.J."/>
            <person name="Barry K."/>
            <person name="Miller A.N."/>
            <person name="Grigoriev I.V."/>
            <person name="Debuchy R."/>
            <person name="Gladieux P."/>
            <person name="Thoren M.H."/>
            <person name="Johannesson H."/>
        </authorList>
    </citation>
    <scope>NUCLEOTIDE SEQUENCE</scope>
    <source>
        <strain evidence="9">PSN293</strain>
    </source>
</reference>
<evidence type="ECO:0000256" key="1">
    <source>
        <dbReference type="ARBA" id="ARBA00004141"/>
    </source>
</evidence>
<evidence type="ECO:0000259" key="8">
    <source>
        <dbReference type="Pfam" id="PF20684"/>
    </source>
</evidence>
<feature type="transmembrane region" description="Helical" evidence="7">
    <location>
        <begin position="134"/>
        <end position="155"/>
    </location>
</feature>
<keyword evidence="10" id="KW-1185">Reference proteome</keyword>
<keyword evidence="4 7" id="KW-0472">Membrane</keyword>
<feature type="transmembrane region" description="Helical" evidence="7">
    <location>
        <begin position="20"/>
        <end position="44"/>
    </location>
</feature>
<proteinExistence type="inferred from homology"/>
<dbReference type="PANTHER" id="PTHR33048:SF167">
    <property type="entry name" value="INTEGRAL MEMBRANE PROTEIN"/>
    <property type="match status" value="1"/>
</dbReference>
<feature type="domain" description="Rhodopsin" evidence="8">
    <location>
        <begin position="40"/>
        <end position="281"/>
    </location>
</feature>
<evidence type="ECO:0000313" key="10">
    <source>
        <dbReference type="Proteomes" id="UP001301769"/>
    </source>
</evidence>
<accession>A0AAN6Y7I9</accession>
<name>A0AAN6Y7I9_9PEZI</name>
<evidence type="ECO:0000256" key="5">
    <source>
        <dbReference type="ARBA" id="ARBA00038359"/>
    </source>
</evidence>
<evidence type="ECO:0000256" key="2">
    <source>
        <dbReference type="ARBA" id="ARBA00022692"/>
    </source>
</evidence>
<dbReference type="InterPro" id="IPR052337">
    <property type="entry name" value="SAT4-like"/>
</dbReference>
<dbReference type="PANTHER" id="PTHR33048">
    <property type="entry name" value="PTH11-LIKE INTEGRAL MEMBRANE PROTEIN (AFU_ORTHOLOGUE AFUA_5G11245)"/>
    <property type="match status" value="1"/>
</dbReference>
<feature type="region of interest" description="Disordered" evidence="6">
    <location>
        <begin position="287"/>
        <end position="337"/>
    </location>
</feature>
<comment type="caution">
    <text evidence="9">The sequence shown here is derived from an EMBL/GenBank/DDBJ whole genome shotgun (WGS) entry which is preliminary data.</text>
</comment>
<dbReference type="Pfam" id="PF20684">
    <property type="entry name" value="Fung_rhodopsin"/>
    <property type="match status" value="1"/>
</dbReference>
<evidence type="ECO:0000256" key="3">
    <source>
        <dbReference type="ARBA" id="ARBA00022989"/>
    </source>
</evidence>
<evidence type="ECO:0000256" key="6">
    <source>
        <dbReference type="SAM" id="MobiDB-lite"/>
    </source>
</evidence>
<evidence type="ECO:0000256" key="4">
    <source>
        <dbReference type="ARBA" id="ARBA00023136"/>
    </source>
</evidence>
<evidence type="ECO:0000313" key="9">
    <source>
        <dbReference type="EMBL" id="KAK4212791.1"/>
    </source>
</evidence>
<reference evidence="9" key="1">
    <citation type="journal article" date="2023" name="Mol. Phylogenet. Evol.">
        <title>Genome-scale phylogeny and comparative genomics of the fungal order Sordariales.</title>
        <authorList>
            <person name="Hensen N."/>
            <person name="Bonometti L."/>
            <person name="Westerberg I."/>
            <person name="Brannstrom I.O."/>
            <person name="Guillou S."/>
            <person name="Cros-Aarteil S."/>
            <person name="Calhoun S."/>
            <person name="Haridas S."/>
            <person name="Kuo A."/>
            <person name="Mondo S."/>
            <person name="Pangilinan J."/>
            <person name="Riley R."/>
            <person name="LaButti K."/>
            <person name="Andreopoulos B."/>
            <person name="Lipzen A."/>
            <person name="Chen C."/>
            <person name="Yan M."/>
            <person name="Daum C."/>
            <person name="Ng V."/>
            <person name="Clum A."/>
            <person name="Steindorff A."/>
            <person name="Ohm R.A."/>
            <person name="Martin F."/>
            <person name="Silar P."/>
            <person name="Natvig D.O."/>
            <person name="Lalanne C."/>
            <person name="Gautier V."/>
            <person name="Ament-Velasquez S.L."/>
            <person name="Kruys A."/>
            <person name="Hutchinson M.I."/>
            <person name="Powell A.J."/>
            <person name="Barry K."/>
            <person name="Miller A.N."/>
            <person name="Grigoriev I.V."/>
            <person name="Debuchy R."/>
            <person name="Gladieux P."/>
            <person name="Hiltunen Thoren M."/>
            <person name="Johannesson H."/>
        </authorList>
    </citation>
    <scope>NUCLEOTIDE SEQUENCE</scope>
    <source>
        <strain evidence="9">PSN293</strain>
    </source>
</reference>
<dbReference type="EMBL" id="MU858121">
    <property type="protein sequence ID" value="KAK4212791.1"/>
    <property type="molecule type" value="Genomic_DNA"/>
</dbReference>
<feature type="transmembrane region" description="Helical" evidence="7">
    <location>
        <begin position="105"/>
        <end position="127"/>
    </location>
</feature>
<dbReference type="GO" id="GO:0016020">
    <property type="term" value="C:membrane"/>
    <property type="evidence" value="ECO:0007669"/>
    <property type="project" value="UniProtKB-SubCell"/>
</dbReference>
<evidence type="ECO:0000256" key="7">
    <source>
        <dbReference type="SAM" id="Phobius"/>
    </source>
</evidence>